<protein>
    <recommendedName>
        <fullName evidence="11 13">Glycerol-3-phosphate dehydrogenase [NAD(P)+]</fullName>
        <ecNumber evidence="10 13">1.1.1.94</ecNumber>
    </recommendedName>
    <alternativeName>
        <fullName evidence="13">NAD(P)(+)-dependent glycerol-3-phosphate dehydrogenase</fullName>
    </alternativeName>
    <alternativeName>
        <fullName evidence="12 13">NAD(P)H-dependent dihydroxyacetone-phosphate reductase</fullName>
    </alternativeName>
</protein>
<dbReference type="GO" id="GO:0008654">
    <property type="term" value="P:phospholipid biosynthetic process"/>
    <property type="evidence" value="ECO:0007669"/>
    <property type="project" value="UniProtKB-KW"/>
</dbReference>
<feature type="binding site" evidence="16">
    <location>
        <position position="256"/>
    </location>
    <ligand>
        <name>NAD(+)</name>
        <dbReference type="ChEBI" id="CHEBI:57540"/>
    </ligand>
</feature>
<feature type="binding site" evidence="16">
    <location>
        <position position="140"/>
    </location>
    <ligand>
        <name>NAD(+)</name>
        <dbReference type="ChEBI" id="CHEBI:57540"/>
    </ligand>
</feature>
<sequence>MNFAILGAGAWGTAVAVHLARLGHRVTLAPRRIEHALEIASARENKDYLPGFPLDQNIQIGCELLPVLMEADVAILACPSNGLRDLCQRISTTLDDVWNLEMVITLCKGLERDTLLKPAQVVAEVLPDITCGVLSGPTNAAEVAAGKPTAIVLASEAEEALSREIQHAINGPALRVYRSGDVSGVELGGCLKNIYAIGAGICDGLGLGDNARAAFLTRALHEMVRLGSALGGRSETFYGLSGFGDMVATCTGSWSRNRSFGEAFSSGQSIESLLSERKTVVEGYAATDCFHRIVSQSGKEAPLLNEIHAMLYSGKDPKVAIGDLMNRELKTEH</sequence>
<dbReference type="PANTHER" id="PTHR11728">
    <property type="entry name" value="GLYCEROL-3-PHOSPHATE DEHYDROGENASE"/>
    <property type="match status" value="1"/>
</dbReference>
<dbReference type="NCBIfam" id="NF000940">
    <property type="entry name" value="PRK00094.1-2"/>
    <property type="match status" value="1"/>
</dbReference>
<reference evidence="20 21" key="1">
    <citation type="submission" date="2023-10" db="EMBL/GenBank/DDBJ databases">
        <title>Rubellicoccus peritrichatus gen. nov., sp. nov., isolated from an algae of coral reef tank.</title>
        <authorList>
            <person name="Luo J."/>
        </authorList>
    </citation>
    <scope>NUCLEOTIDE SEQUENCE [LARGE SCALE GENOMIC DNA]</scope>
    <source>
        <strain evidence="20 21">CR14</strain>
    </source>
</reference>
<comment type="similarity">
    <text evidence="1 13 17">Belongs to the NAD-dependent glycerol-3-phosphate dehydrogenase family.</text>
</comment>
<keyword evidence="5 13" id="KW-0520">NAD</keyword>
<evidence type="ECO:0000313" key="21">
    <source>
        <dbReference type="Proteomes" id="UP001304300"/>
    </source>
</evidence>
<feature type="binding site" evidence="13">
    <location>
        <position position="138"/>
    </location>
    <ligand>
        <name>sn-glycerol 3-phosphate</name>
        <dbReference type="ChEBI" id="CHEBI:57597"/>
    </ligand>
</feature>
<name>A0AAQ3QXW3_9BACT</name>
<dbReference type="GO" id="GO:0046168">
    <property type="term" value="P:glycerol-3-phosphate catabolic process"/>
    <property type="evidence" value="ECO:0007669"/>
    <property type="project" value="InterPro"/>
</dbReference>
<evidence type="ECO:0000256" key="14">
    <source>
        <dbReference type="PIRSR" id="PIRSR000114-1"/>
    </source>
</evidence>
<keyword evidence="21" id="KW-1185">Reference proteome</keyword>
<evidence type="ECO:0000256" key="8">
    <source>
        <dbReference type="ARBA" id="ARBA00023264"/>
    </source>
</evidence>
<evidence type="ECO:0000256" key="16">
    <source>
        <dbReference type="PIRSR" id="PIRSR000114-3"/>
    </source>
</evidence>
<comment type="subcellular location">
    <subcellularLocation>
        <location evidence="13">Cytoplasm</location>
    </subcellularLocation>
</comment>
<feature type="binding site" evidence="13">
    <location>
        <position position="31"/>
    </location>
    <ligand>
        <name>NADPH</name>
        <dbReference type="ChEBI" id="CHEBI:57783"/>
    </ligand>
</feature>
<dbReference type="EC" id="1.1.1.94" evidence="10 13"/>
<feature type="binding site" evidence="13">
    <location>
        <position position="255"/>
    </location>
    <ligand>
        <name>sn-glycerol 3-phosphate</name>
        <dbReference type="ChEBI" id="CHEBI:57597"/>
    </ligand>
</feature>
<comment type="function">
    <text evidence="13">Catalyzes the reduction of the glycolytic intermediate dihydroxyacetone phosphate (DHAP) to sn-glycerol 3-phosphate (G3P), the key precursor for phospholipid synthesis.</text>
</comment>
<keyword evidence="3 13" id="KW-0521">NADP</keyword>
<evidence type="ECO:0000259" key="19">
    <source>
        <dbReference type="Pfam" id="PF07479"/>
    </source>
</evidence>
<organism evidence="20 21">
    <name type="scientific">Rubellicoccus peritrichatus</name>
    <dbReference type="NCBI Taxonomy" id="3080537"/>
    <lineage>
        <taxon>Bacteria</taxon>
        <taxon>Pseudomonadati</taxon>
        <taxon>Verrucomicrobiota</taxon>
        <taxon>Opitutia</taxon>
        <taxon>Puniceicoccales</taxon>
        <taxon>Cerasicoccaceae</taxon>
        <taxon>Rubellicoccus</taxon>
    </lineage>
</organism>
<keyword evidence="2 13" id="KW-0444">Lipid biosynthesis</keyword>
<keyword evidence="8 13" id="KW-1208">Phospholipid metabolism</keyword>
<dbReference type="Gene3D" id="1.10.1040.10">
    <property type="entry name" value="N-(1-d-carboxylethyl)-l-norvaline Dehydrogenase, domain 2"/>
    <property type="match status" value="1"/>
</dbReference>
<dbReference type="RefSeq" id="WP_317836029.1">
    <property type="nucleotide sequence ID" value="NZ_CP136920.1"/>
</dbReference>
<evidence type="ECO:0000256" key="1">
    <source>
        <dbReference type="ARBA" id="ARBA00011009"/>
    </source>
</evidence>
<dbReference type="GO" id="GO:0051287">
    <property type="term" value="F:NAD binding"/>
    <property type="evidence" value="ECO:0007669"/>
    <property type="project" value="InterPro"/>
</dbReference>
<accession>A0AAQ3QXW3</accession>
<dbReference type="SUPFAM" id="SSF51735">
    <property type="entry name" value="NAD(P)-binding Rossmann-fold domains"/>
    <property type="match status" value="1"/>
</dbReference>
<keyword evidence="13" id="KW-0547">Nucleotide-binding</keyword>
<dbReference type="InterPro" id="IPR006109">
    <property type="entry name" value="G3P_DH_NAD-dep_C"/>
</dbReference>
<evidence type="ECO:0000256" key="11">
    <source>
        <dbReference type="ARBA" id="ARBA00069372"/>
    </source>
</evidence>
<feature type="binding site" evidence="13">
    <location>
        <position position="11"/>
    </location>
    <ligand>
        <name>NADPH</name>
        <dbReference type="ChEBI" id="CHEBI:57783"/>
    </ligand>
</feature>
<dbReference type="SUPFAM" id="SSF48179">
    <property type="entry name" value="6-phosphogluconate dehydrogenase C-terminal domain-like"/>
    <property type="match status" value="1"/>
</dbReference>
<feature type="binding site" evidence="13">
    <location>
        <position position="245"/>
    </location>
    <ligand>
        <name>sn-glycerol 3-phosphate</name>
        <dbReference type="ChEBI" id="CHEBI:57597"/>
    </ligand>
</feature>
<dbReference type="FunFam" id="3.40.50.720:FF:000019">
    <property type="entry name" value="Glycerol-3-phosphate dehydrogenase [NAD(P)+]"/>
    <property type="match status" value="1"/>
</dbReference>
<feature type="binding site" evidence="13">
    <location>
        <position position="48"/>
    </location>
    <ligand>
        <name>NADPH</name>
        <dbReference type="ChEBI" id="CHEBI:57783"/>
    </ligand>
</feature>
<feature type="binding site" evidence="13">
    <location>
        <position position="282"/>
    </location>
    <ligand>
        <name>NADPH</name>
        <dbReference type="ChEBI" id="CHEBI:57783"/>
    </ligand>
</feature>
<feature type="binding site" evidence="15">
    <location>
        <position position="108"/>
    </location>
    <ligand>
        <name>substrate</name>
    </ligand>
</feature>
<dbReference type="InterPro" id="IPR006168">
    <property type="entry name" value="G3P_DH_NAD-dep"/>
</dbReference>
<feature type="binding site" evidence="13">
    <location>
        <position position="192"/>
    </location>
    <ligand>
        <name>sn-glycerol 3-phosphate</name>
        <dbReference type="ChEBI" id="CHEBI:57597"/>
    </ligand>
</feature>
<dbReference type="Pfam" id="PF01210">
    <property type="entry name" value="NAD_Gly3P_dh_N"/>
    <property type="match status" value="1"/>
</dbReference>
<feature type="binding site" evidence="13">
    <location>
        <position position="140"/>
    </location>
    <ligand>
        <name>NADPH</name>
        <dbReference type="ChEBI" id="CHEBI:57783"/>
    </ligand>
</feature>
<dbReference type="HAMAP" id="MF_00394">
    <property type="entry name" value="NAD_Glyc3P_dehydrog"/>
    <property type="match status" value="1"/>
</dbReference>
<dbReference type="InterPro" id="IPR011128">
    <property type="entry name" value="G3P_DH_NAD-dep_N"/>
</dbReference>
<dbReference type="AlphaFoldDB" id="A0AAQ3QXW3"/>
<comment type="catalytic activity">
    <reaction evidence="13">
        <text>sn-glycerol 3-phosphate + NAD(+) = dihydroxyacetone phosphate + NADH + H(+)</text>
        <dbReference type="Rhea" id="RHEA:11092"/>
        <dbReference type="ChEBI" id="CHEBI:15378"/>
        <dbReference type="ChEBI" id="CHEBI:57540"/>
        <dbReference type="ChEBI" id="CHEBI:57597"/>
        <dbReference type="ChEBI" id="CHEBI:57642"/>
        <dbReference type="ChEBI" id="CHEBI:57945"/>
        <dbReference type="EC" id="1.1.1.94"/>
    </reaction>
</comment>
<feature type="binding site" evidence="13">
    <location>
        <position position="108"/>
    </location>
    <ligand>
        <name>NADPH</name>
        <dbReference type="ChEBI" id="CHEBI:57783"/>
    </ligand>
</feature>
<evidence type="ECO:0000256" key="9">
    <source>
        <dbReference type="ARBA" id="ARBA00052716"/>
    </source>
</evidence>
<feature type="active site" description="Proton acceptor" evidence="13 14">
    <location>
        <position position="192"/>
    </location>
</feature>
<feature type="binding site" evidence="13">
    <location>
        <position position="256"/>
    </location>
    <ligand>
        <name>NADPH</name>
        <dbReference type="ChEBI" id="CHEBI:57783"/>
    </ligand>
</feature>
<comment type="catalytic activity">
    <reaction evidence="9">
        <text>sn-glycerol 3-phosphate + NADP(+) = dihydroxyacetone phosphate + NADPH + H(+)</text>
        <dbReference type="Rhea" id="RHEA:11096"/>
        <dbReference type="ChEBI" id="CHEBI:15378"/>
        <dbReference type="ChEBI" id="CHEBI:57597"/>
        <dbReference type="ChEBI" id="CHEBI:57642"/>
        <dbReference type="ChEBI" id="CHEBI:57783"/>
        <dbReference type="ChEBI" id="CHEBI:58349"/>
        <dbReference type="EC" id="1.1.1.94"/>
    </reaction>
    <physiologicalReaction direction="right-to-left" evidence="9">
        <dbReference type="Rhea" id="RHEA:11098"/>
    </physiologicalReaction>
</comment>
<evidence type="ECO:0000256" key="5">
    <source>
        <dbReference type="ARBA" id="ARBA00023027"/>
    </source>
</evidence>
<dbReference type="InterPro" id="IPR013328">
    <property type="entry name" value="6PGD_dom2"/>
</dbReference>
<evidence type="ECO:0000256" key="6">
    <source>
        <dbReference type="ARBA" id="ARBA00023098"/>
    </source>
</evidence>
<dbReference type="Proteomes" id="UP001304300">
    <property type="component" value="Chromosome"/>
</dbReference>
<dbReference type="GO" id="GO:0005975">
    <property type="term" value="P:carbohydrate metabolic process"/>
    <property type="evidence" value="ECO:0007669"/>
    <property type="project" value="InterPro"/>
</dbReference>
<feature type="binding site" evidence="13">
    <location>
        <position position="32"/>
    </location>
    <ligand>
        <name>NADPH</name>
        <dbReference type="ChEBI" id="CHEBI:57783"/>
    </ligand>
</feature>
<dbReference type="InterPro" id="IPR036291">
    <property type="entry name" value="NAD(P)-bd_dom_sf"/>
</dbReference>
<evidence type="ECO:0000256" key="12">
    <source>
        <dbReference type="ARBA" id="ARBA00080511"/>
    </source>
</evidence>
<evidence type="ECO:0000256" key="13">
    <source>
        <dbReference type="HAMAP-Rule" id="MF_00394"/>
    </source>
</evidence>
<evidence type="ECO:0000256" key="2">
    <source>
        <dbReference type="ARBA" id="ARBA00022516"/>
    </source>
</evidence>
<dbReference type="EMBL" id="CP136920">
    <property type="protein sequence ID" value="WOO43472.1"/>
    <property type="molecule type" value="Genomic_DNA"/>
</dbReference>
<evidence type="ECO:0000256" key="17">
    <source>
        <dbReference type="RuleBase" id="RU000437"/>
    </source>
</evidence>
<dbReference type="GO" id="GO:0047952">
    <property type="term" value="F:glycerol-3-phosphate dehydrogenase [NAD(P)+] activity"/>
    <property type="evidence" value="ECO:0007669"/>
    <property type="project" value="UniProtKB-UniRule"/>
</dbReference>
<comment type="caution">
    <text evidence="13">Lacks conserved residue(s) required for the propagation of feature annotation.</text>
</comment>
<dbReference type="GO" id="GO:0046167">
    <property type="term" value="P:glycerol-3-phosphate biosynthetic process"/>
    <property type="evidence" value="ECO:0007669"/>
    <property type="project" value="UniProtKB-UniRule"/>
</dbReference>
<keyword evidence="7 13" id="KW-0594">Phospholipid biosynthesis</keyword>
<dbReference type="NCBIfam" id="NF000942">
    <property type="entry name" value="PRK00094.1-4"/>
    <property type="match status" value="1"/>
</dbReference>
<dbReference type="InterPro" id="IPR008927">
    <property type="entry name" value="6-PGluconate_DH-like_C_sf"/>
</dbReference>
<comment type="pathway">
    <text evidence="13">Membrane lipid metabolism; glycerophospholipid metabolism.</text>
</comment>
<feature type="binding site" evidence="13">
    <location>
        <position position="108"/>
    </location>
    <ligand>
        <name>sn-glycerol 3-phosphate</name>
        <dbReference type="ChEBI" id="CHEBI:57597"/>
    </ligand>
</feature>
<evidence type="ECO:0000256" key="10">
    <source>
        <dbReference type="ARBA" id="ARBA00066687"/>
    </source>
</evidence>
<dbReference type="PIRSF" id="PIRSF000114">
    <property type="entry name" value="Glycerol-3-P_dh"/>
    <property type="match status" value="1"/>
</dbReference>
<feature type="binding site" evidence="15">
    <location>
        <begin position="256"/>
        <end position="257"/>
    </location>
    <ligand>
        <name>substrate</name>
    </ligand>
</feature>
<dbReference type="PRINTS" id="PR00077">
    <property type="entry name" value="GPDHDRGNASE"/>
</dbReference>
<proteinExistence type="inferred from homology"/>
<evidence type="ECO:0000256" key="3">
    <source>
        <dbReference type="ARBA" id="ARBA00022857"/>
    </source>
</evidence>
<feature type="binding site" evidence="13">
    <location>
        <position position="257"/>
    </location>
    <ligand>
        <name>sn-glycerol 3-phosphate</name>
        <dbReference type="ChEBI" id="CHEBI:57597"/>
    </ligand>
</feature>
<evidence type="ECO:0000256" key="7">
    <source>
        <dbReference type="ARBA" id="ARBA00023209"/>
    </source>
</evidence>
<feature type="binding site" evidence="13">
    <location>
        <position position="256"/>
    </location>
    <ligand>
        <name>sn-glycerol 3-phosphate</name>
        <dbReference type="ChEBI" id="CHEBI:57597"/>
    </ligand>
</feature>
<feature type="binding site" evidence="13">
    <location>
        <position position="136"/>
    </location>
    <ligand>
        <name>sn-glycerol 3-phosphate</name>
        <dbReference type="ChEBI" id="CHEBI:57597"/>
    </ligand>
</feature>
<evidence type="ECO:0000256" key="15">
    <source>
        <dbReference type="PIRSR" id="PIRSR000114-2"/>
    </source>
</evidence>
<dbReference type="FunFam" id="1.10.1040.10:FF:000001">
    <property type="entry name" value="Glycerol-3-phosphate dehydrogenase [NAD(P)+]"/>
    <property type="match status" value="1"/>
</dbReference>
<feature type="domain" description="Glycerol-3-phosphate dehydrogenase NAD-dependent N-terminal" evidence="18">
    <location>
        <begin position="4"/>
        <end position="159"/>
    </location>
</feature>
<dbReference type="GO" id="GO:0005829">
    <property type="term" value="C:cytosol"/>
    <property type="evidence" value="ECO:0007669"/>
    <property type="project" value="TreeGrafter"/>
</dbReference>
<keyword evidence="6 13" id="KW-0443">Lipid metabolism</keyword>
<dbReference type="PANTHER" id="PTHR11728:SF1">
    <property type="entry name" value="GLYCEROL-3-PHOSPHATE DEHYDROGENASE [NAD(+)] 2, CHLOROPLASTIC"/>
    <property type="match status" value="1"/>
</dbReference>
<gene>
    <name evidence="13" type="primary">gpsA</name>
    <name evidence="20" type="ORF">RZN69_10260</name>
</gene>
<dbReference type="Gene3D" id="3.40.50.720">
    <property type="entry name" value="NAD(P)-binding Rossmann-like Domain"/>
    <property type="match status" value="1"/>
</dbReference>
<evidence type="ECO:0000256" key="4">
    <source>
        <dbReference type="ARBA" id="ARBA00023002"/>
    </source>
</evidence>
<dbReference type="Pfam" id="PF07479">
    <property type="entry name" value="NAD_Gly3P_dh_C"/>
    <property type="match status" value="1"/>
</dbReference>
<dbReference type="GO" id="GO:0006650">
    <property type="term" value="P:glycerophospholipid metabolic process"/>
    <property type="evidence" value="ECO:0007669"/>
    <property type="project" value="UniProtKB-UniRule"/>
</dbReference>
<feature type="binding site" evidence="16">
    <location>
        <begin position="7"/>
        <end position="12"/>
    </location>
    <ligand>
        <name>NAD(+)</name>
        <dbReference type="ChEBI" id="CHEBI:57540"/>
    </ligand>
</feature>
<feature type="domain" description="Glycerol-3-phosphate dehydrogenase NAD-dependent C-terminal" evidence="19">
    <location>
        <begin position="181"/>
        <end position="321"/>
    </location>
</feature>
<feature type="binding site" evidence="13">
    <location>
        <position position="280"/>
    </location>
    <ligand>
        <name>NADPH</name>
        <dbReference type="ChEBI" id="CHEBI:57783"/>
    </ligand>
</feature>
<keyword evidence="4 13" id="KW-0560">Oxidoreductase</keyword>
<evidence type="ECO:0000259" key="18">
    <source>
        <dbReference type="Pfam" id="PF01210"/>
    </source>
</evidence>
<keyword evidence="13" id="KW-0963">Cytoplasm</keyword>
<dbReference type="KEGG" id="puo:RZN69_10260"/>
<evidence type="ECO:0000313" key="20">
    <source>
        <dbReference type="EMBL" id="WOO43472.1"/>
    </source>
</evidence>